<organism evidence="2 3">
    <name type="scientific">Glonium stellatum</name>
    <dbReference type="NCBI Taxonomy" id="574774"/>
    <lineage>
        <taxon>Eukaryota</taxon>
        <taxon>Fungi</taxon>
        <taxon>Dikarya</taxon>
        <taxon>Ascomycota</taxon>
        <taxon>Pezizomycotina</taxon>
        <taxon>Dothideomycetes</taxon>
        <taxon>Pleosporomycetidae</taxon>
        <taxon>Gloniales</taxon>
        <taxon>Gloniaceae</taxon>
        <taxon>Glonium</taxon>
    </lineage>
</organism>
<dbReference type="Proteomes" id="UP000250140">
    <property type="component" value="Unassembled WGS sequence"/>
</dbReference>
<dbReference type="PANTHER" id="PTHR12225:SF0">
    <property type="entry name" value="PROTEASOMAL UBIQUITIN RECEPTOR ADRM1"/>
    <property type="match status" value="1"/>
</dbReference>
<dbReference type="Gene3D" id="1.10.2020.20">
    <property type="match status" value="1"/>
</dbReference>
<dbReference type="GO" id="GO:0070628">
    <property type="term" value="F:proteasome binding"/>
    <property type="evidence" value="ECO:0007669"/>
    <property type="project" value="TreeGrafter"/>
</dbReference>
<feature type="domain" description="RPN13 DEUBAD" evidence="1">
    <location>
        <begin position="35"/>
        <end position="154"/>
    </location>
</feature>
<protein>
    <recommendedName>
        <fullName evidence="1">RPN13 DEUBAD domain-containing protein</fullName>
    </recommendedName>
</protein>
<gene>
    <name evidence="2" type="ORF">AOQ84DRAFT_154826</name>
</gene>
<sequence>MRIALENGQHRASTGATDASAIVQNFLNSLKSGNLSGSAQQQGKPFTTLPDLLPSSTTIPVIEAANPAFIDSLLSHLPPTLLLLAQEIDDLPEVDPNSETAQAAIQALYMDQKKDILKRVLRSPQLHQSLGSLTVALRDGGLPTISEALKIKVENGGYVRNGGMPLGAGEAVEAFLNGVKNTVQEDKSGDDGRMDIS</sequence>
<dbReference type="GO" id="GO:0005634">
    <property type="term" value="C:nucleus"/>
    <property type="evidence" value="ECO:0007669"/>
    <property type="project" value="InterPro"/>
</dbReference>
<dbReference type="InterPro" id="IPR006773">
    <property type="entry name" value="Rpn13/ADRM1"/>
</dbReference>
<name>A0A8E2JWN8_9PEZI</name>
<proteinExistence type="predicted"/>
<evidence type="ECO:0000313" key="2">
    <source>
        <dbReference type="EMBL" id="OCL12425.1"/>
    </source>
</evidence>
<evidence type="ECO:0000313" key="3">
    <source>
        <dbReference type="Proteomes" id="UP000250140"/>
    </source>
</evidence>
<accession>A0A8E2JWN8</accession>
<dbReference type="GO" id="GO:0008541">
    <property type="term" value="C:proteasome regulatory particle, lid subcomplex"/>
    <property type="evidence" value="ECO:0007669"/>
    <property type="project" value="TreeGrafter"/>
</dbReference>
<dbReference type="PANTHER" id="PTHR12225">
    <property type="entry name" value="ADHESION REGULATING MOLECULE 1 110 KDA CELL MEMBRANE GLYCOPROTEIN"/>
    <property type="match status" value="1"/>
</dbReference>
<dbReference type="GO" id="GO:0005737">
    <property type="term" value="C:cytoplasm"/>
    <property type="evidence" value="ECO:0007669"/>
    <property type="project" value="InterPro"/>
</dbReference>
<dbReference type="OrthoDB" id="340431at2759"/>
<dbReference type="AlphaFoldDB" id="A0A8E2JWN8"/>
<dbReference type="FunFam" id="1.10.2020.20:FF:000004">
    <property type="entry name" value="WGS project CABT00000000 data, contig 2.6"/>
    <property type="match status" value="1"/>
</dbReference>
<dbReference type="InterPro" id="IPR038108">
    <property type="entry name" value="RPN13_DEUBAD_sf"/>
</dbReference>
<dbReference type="InterPro" id="IPR032368">
    <property type="entry name" value="RPN13_DEUBAD"/>
</dbReference>
<dbReference type="Pfam" id="PF16550">
    <property type="entry name" value="RPN13_C"/>
    <property type="match status" value="1"/>
</dbReference>
<dbReference type="EMBL" id="KV748879">
    <property type="protein sequence ID" value="OCL12425.1"/>
    <property type="molecule type" value="Genomic_DNA"/>
</dbReference>
<dbReference type="GO" id="GO:0061133">
    <property type="term" value="F:endopeptidase activator activity"/>
    <property type="evidence" value="ECO:0007669"/>
    <property type="project" value="TreeGrafter"/>
</dbReference>
<keyword evidence="3" id="KW-1185">Reference proteome</keyword>
<evidence type="ECO:0000259" key="1">
    <source>
        <dbReference type="Pfam" id="PF16550"/>
    </source>
</evidence>
<reference evidence="2 3" key="1">
    <citation type="journal article" date="2016" name="Nat. Commun.">
        <title>Ectomycorrhizal ecology is imprinted in the genome of the dominant symbiotic fungus Cenococcum geophilum.</title>
        <authorList>
            <consortium name="DOE Joint Genome Institute"/>
            <person name="Peter M."/>
            <person name="Kohler A."/>
            <person name="Ohm R.A."/>
            <person name="Kuo A."/>
            <person name="Krutzmann J."/>
            <person name="Morin E."/>
            <person name="Arend M."/>
            <person name="Barry K.W."/>
            <person name="Binder M."/>
            <person name="Choi C."/>
            <person name="Clum A."/>
            <person name="Copeland A."/>
            <person name="Grisel N."/>
            <person name="Haridas S."/>
            <person name="Kipfer T."/>
            <person name="LaButti K."/>
            <person name="Lindquist E."/>
            <person name="Lipzen A."/>
            <person name="Maire R."/>
            <person name="Meier B."/>
            <person name="Mihaltcheva S."/>
            <person name="Molinier V."/>
            <person name="Murat C."/>
            <person name="Poggeler S."/>
            <person name="Quandt C.A."/>
            <person name="Sperisen C."/>
            <person name="Tritt A."/>
            <person name="Tisserant E."/>
            <person name="Crous P.W."/>
            <person name="Henrissat B."/>
            <person name="Nehls U."/>
            <person name="Egli S."/>
            <person name="Spatafora J.W."/>
            <person name="Grigoriev I.V."/>
            <person name="Martin F.M."/>
        </authorList>
    </citation>
    <scope>NUCLEOTIDE SEQUENCE [LARGE SCALE GENOMIC DNA]</scope>
    <source>
        <strain evidence="2 3">CBS 207.34</strain>
    </source>
</reference>